<gene>
    <name evidence="1" type="ORF">Nkreftii_003460</name>
</gene>
<sequence>MLEPFSSPVRLHAMIFSTQQCPAVLRNVPPPTLHFNRPLHWWSLDRRKRLATVMRLWDHLLEDILHIGGTPR</sequence>
<reference evidence="1 2" key="1">
    <citation type="journal article" date="2020" name="ISME J.">
        <title>Enrichment and physiological characterization of a novel comammox Nitrospira indicates ammonium inhibition of complete nitrification.</title>
        <authorList>
            <person name="Sakoula D."/>
            <person name="Koch H."/>
            <person name="Frank J."/>
            <person name="Jetten M.S.M."/>
            <person name="van Kessel M.A.H.J."/>
            <person name="Lucker S."/>
        </authorList>
    </citation>
    <scope>NUCLEOTIDE SEQUENCE [LARGE SCALE GENOMIC DNA]</scope>
    <source>
        <strain evidence="1">Comreactor17</strain>
    </source>
</reference>
<evidence type="ECO:0000313" key="1">
    <source>
        <dbReference type="EMBL" id="QPD05686.1"/>
    </source>
</evidence>
<dbReference type="EMBL" id="CP047423">
    <property type="protein sequence ID" value="QPD05686.1"/>
    <property type="molecule type" value="Genomic_DNA"/>
</dbReference>
<organism evidence="1 2">
    <name type="scientific">Candidatus Nitrospira kreftii</name>
    <dbReference type="NCBI Taxonomy" id="2652173"/>
    <lineage>
        <taxon>Bacteria</taxon>
        <taxon>Pseudomonadati</taxon>
        <taxon>Nitrospirota</taxon>
        <taxon>Nitrospiria</taxon>
        <taxon>Nitrospirales</taxon>
        <taxon>Nitrospiraceae</taxon>
        <taxon>Nitrospira</taxon>
    </lineage>
</organism>
<proteinExistence type="predicted"/>
<dbReference type="AlphaFoldDB" id="A0A7S8J0W2"/>
<accession>A0A7S8J0W2</accession>
<name>A0A7S8J0W2_9BACT</name>
<evidence type="ECO:0000313" key="2">
    <source>
        <dbReference type="Proteomes" id="UP000593737"/>
    </source>
</evidence>
<protein>
    <submittedName>
        <fullName evidence="1">Uncharacterized protein</fullName>
    </submittedName>
</protein>
<dbReference type="Proteomes" id="UP000593737">
    <property type="component" value="Chromosome"/>
</dbReference>
<dbReference type="KEGG" id="nkf:Nkreftii_003460"/>